<dbReference type="STRING" id="477690.SAMN05216474_1233"/>
<evidence type="ECO:0000313" key="1">
    <source>
        <dbReference type="EMBL" id="SFT54695.1"/>
    </source>
</evidence>
<protein>
    <submittedName>
        <fullName evidence="1">Uncharacterized protein</fullName>
    </submittedName>
</protein>
<organism evidence="1 2">
    <name type="scientific">Lishizhenia tianjinensis</name>
    <dbReference type="NCBI Taxonomy" id="477690"/>
    <lineage>
        <taxon>Bacteria</taxon>
        <taxon>Pseudomonadati</taxon>
        <taxon>Bacteroidota</taxon>
        <taxon>Flavobacteriia</taxon>
        <taxon>Flavobacteriales</taxon>
        <taxon>Crocinitomicaceae</taxon>
        <taxon>Lishizhenia</taxon>
    </lineage>
</organism>
<dbReference type="Proteomes" id="UP000236454">
    <property type="component" value="Unassembled WGS sequence"/>
</dbReference>
<evidence type="ECO:0000313" key="2">
    <source>
        <dbReference type="Proteomes" id="UP000236454"/>
    </source>
</evidence>
<name>A0A1I6YW09_9FLAO</name>
<dbReference type="RefSeq" id="WP_090247434.1">
    <property type="nucleotide sequence ID" value="NZ_FPAS01000001.1"/>
</dbReference>
<accession>A0A1I6YW09</accession>
<gene>
    <name evidence="1" type="ORF">SAMN05216474_1233</name>
</gene>
<reference evidence="1 2" key="1">
    <citation type="submission" date="2016-10" db="EMBL/GenBank/DDBJ databases">
        <authorList>
            <person name="de Groot N.N."/>
        </authorList>
    </citation>
    <scope>NUCLEOTIDE SEQUENCE [LARGE SCALE GENOMIC DNA]</scope>
    <source>
        <strain evidence="1 2">CGMCC 1.7005</strain>
    </source>
</reference>
<dbReference type="EMBL" id="FPAS01000001">
    <property type="protein sequence ID" value="SFT54695.1"/>
    <property type="molecule type" value="Genomic_DNA"/>
</dbReference>
<sequence>MRNFIYIVTVFCFCFAAFSQQNEEKFKNNTTISNRLEKNEVEADEELESNQAVGLEGSELQAFESAKNEFKFQYQLLHKQAAKKSFSSEEQKVLNQQLAVMGEYGKSTFEYNFFTYLAGNYDTANFQFLEKAAFLAPNNPEVWEEMLAYYHIIGNTAKENEFLKLLEKKNVYDASLLAYAEDVLISAQGGILLTHGEKDTYPLLLAKKKLGLEAEIINIDFLTSKTYREALAQKNFVLPEGAFVNTVYVKMFLSLNKERQLQVAMTLPSDYLSLLDQQLSTKGLTYSYAQPLNVKENEKIWKSLYKSILSKEDQMAQRLSANYIPLLKVLYKAEKNLSAKEAYKQKVEAILQGINREDQLNKLLEIEE</sequence>
<dbReference type="AlphaFoldDB" id="A0A1I6YW09"/>
<proteinExistence type="predicted"/>
<keyword evidence="2" id="KW-1185">Reference proteome</keyword>